<dbReference type="RefSeq" id="WP_243575537.1">
    <property type="nucleotide sequence ID" value="NZ_CP094529.1"/>
</dbReference>
<keyword evidence="2" id="KW-1185">Reference proteome</keyword>
<name>A0ABY4BCZ6_9FLAO</name>
<gene>
    <name evidence="1" type="ORF">MTP08_08065</name>
</gene>
<dbReference type="Proteomes" id="UP000831068">
    <property type="component" value="Chromosome"/>
</dbReference>
<sequence>MRTINRNEVFQNFPKIRDLISNFQNAFFDDEYDSKDDEMFDAINYENKFETENFSLRVPNKNLEKHSEKLAEKIKQLLDFLKTNELIIISHLKLNFFGNLENDYPKVINAYEKLSKHFPEKNFKEAIEIEKSELSDFVEIFFWLERCDSSIPEYVFWFDKSEKFCFYLCKYGNIHFVDLTNGNLITHEEISNLGFEFDDEDQFEQNAIEGRQIKI</sequence>
<dbReference type="EMBL" id="CP094529">
    <property type="protein sequence ID" value="UOE37025.1"/>
    <property type="molecule type" value="Genomic_DNA"/>
</dbReference>
<reference evidence="1 2" key="1">
    <citation type="submission" date="2022-03" db="EMBL/GenBank/DDBJ databases">
        <title>Chryseobacterium sp. isolated from the Andong Sikhe.</title>
        <authorList>
            <person name="Won M."/>
            <person name="Kim S.-J."/>
            <person name="Kwon S.-W."/>
        </authorList>
    </citation>
    <scope>NUCLEOTIDE SEQUENCE [LARGE SCALE GENOMIC DNA]</scope>
    <source>
        <strain evidence="1 2">ADR-1</strain>
    </source>
</reference>
<protein>
    <submittedName>
        <fullName evidence="1">Uncharacterized protein</fullName>
    </submittedName>
</protein>
<evidence type="ECO:0000313" key="2">
    <source>
        <dbReference type="Proteomes" id="UP000831068"/>
    </source>
</evidence>
<proteinExistence type="predicted"/>
<organism evidence="1 2">
    <name type="scientific">Chryseobacterium oryzae</name>
    <dbReference type="NCBI Taxonomy" id="2929799"/>
    <lineage>
        <taxon>Bacteria</taxon>
        <taxon>Pseudomonadati</taxon>
        <taxon>Bacteroidota</taxon>
        <taxon>Flavobacteriia</taxon>
        <taxon>Flavobacteriales</taxon>
        <taxon>Weeksellaceae</taxon>
        <taxon>Chryseobacterium group</taxon>
        <taxon>Chryseobacterium</taxon>
    </lineage>
</organism>
<accession>A0ABY4BCZ6</accession>
<evidence type="ECO:0000313" key="1">
    <source>
        <dbReference type="EMBL" id="UOE37025.1"/>
    </source>
</evidence>